<dbReference type="RefSeq" id="WP_111370837.1">
    <property type="nucleotide sequence ID" value="NZ_CP029480.1"/>
</dbReference>
<comment type="similarity">
    <text evidence="1">Belongs to the Skp family.</text>
</comment>
<dbReference type="PANTHER" id="PTHR35089">
    <property type="entry name" value="CHAPERONE PROTEIN SKP"/>
    <property type="match status" value="1"/>
</dbReference>
<keyword evidence="5" id="KW-1185">Reference proteome</keyword>
<dbReference type="Proteomes" id="UP000249873">
    <property type="component" value="Chromosome"/>
</dbReference>
<evidence type="ECO:0000256" key="1">
    <source>
        <dbReference type="ARBA" id="ARBA00009091"/>
    </source>
</evidence>
<reference evidence="4 5" key="1">
    <citation type="submission" date="2018-05" db="EMBL/GenBank/DDBJ databases">
        <title>Complete genome sequence of Arcticibacterium luteifluviistationis SM1504T, a cytophagaceae bacterium isolated from Arctic surface seawater.</title>
        <authorList>
            <person name="Li Y."/>
            <person name="Qin Q.-L."/>
        </authorList>
    </citation>
    <scope>NUCLEOTIDE SEQUENCE [LARGE SCALE GENOMIC DNA]</scope>
    <source>
        <strain evidence="4 5">SM1504</strain>
    </source>
</reference>
<dbReference type="PANTHER" id="PTHR35089:SF1">
    <property type="entry name" value="CHAPERONE PROTEIN SKP"/>
    <property type="match status" value="1"/>
</dbReference>
<dbReference type="Pfam" id="PF03938">
    <property type="entry name" value="OmpH"/>
    <property type="match status" value="1"/>
</dbReference>
<dbReference type="KEGG" id="als:DJ013_05960"/>
<evidence type="ECO:0000313" key="5">
    <source>
        <dbReference type="Proteomes" id="UP000249873"/>
    </source>
</evidence>
<dbReference type="SMART" id="SM00935">
    <property type="entry name" value="OmpH"/>
    <property type="match status" value="1"/>
</dbReference>
<dbReference type="OrthoDB" id="1493259at2"/>
<dbReference type="InterPro" id="IPR005632">
    <property type="entry name" value="Chaperone_Skp"/>
</dbReference>
<sequence>MKQILSILFAVAVLASCKQGASEGTGGQSSGRIVYVNTDTLLNNYDLYKDVVNEFQNKQFALENELKKKSESFQNEVALFQRRIQAGGMTQQQGETTQQQLQKKEQDILLYRDNAASGLAEDQAKQTDEILTNIQAYLEKHNEDDRYDMVIGFSKGGGVLYAKNNLEITTEVLEGLNKEYADKKDGKKSEAKSDSTATK</sequence>
<feature type="compositionally biased region" description="Basic and acidic residues" evidence="3">
    <location>
        <begin position="179"/>
        <end position="193"/>
    </location>
</feature>
<dbReference type="GO" id="GO:0005829">
    <property type="term" value="C:cytosol"/>
    <property type="evidence" value="ECO:0007669"/>
    <property type="project" value="TreeGrafter"/>
</dbReference>
<dbReference type="PROSITE" id="PS51257">
    <property type="entry name" value="PROKAR_LIPOPROTEIN"/>
    <property type="match status" value="1"/>
</dbReference>
<dbReference type="Gene3D" id="3.30.910.20">
    <property type="entry name" value="Skp domain"/>
    <property type="match status" value="1"/>
</dbReference>
<dbReference type="AlphaFoldDB" id="A0A2Z4G9H4"/>
<dbReference type="GO" id="GO:0051082">
    <property type="term" value="F:unfolded protein binding"/>
    <property type="evidence" value="ECO:0007669"/>
    <property type="project" value="InterPro"/>
</dbReference>
<dbReference type="InterPro" id="IPR024930">
    <property type="entry name" value="Skp_dom_sf"/>
</dbReference>
<dbReference type="EMBL" id="CP029480">
    <property type="protein sequence ID" value="AWV97735.1"/>
    <property type="molecule type" value="Genomic_DNA"/>
</dbReference>
<evidence type="ECO:0000313" key="4">
    <source>
        <dbReference type="EMBL" id="AWV97735.1"/>
    </source>
</evidence>
<keyword evidence="2" id="KW-0732">Signal</keyword>
<feature type="region of interest" description="Disordered" evidence="3">
    <location>
        <begin position="179"/>
        <end position="199"/>
    </location>
</feature>
<organism evidence="4 5">
    <name type="scientific">Arcticibacterium luteifluviistationis</name>
    <dbReference type="NCBI Taxonomy" id="1784714"/>
    <lineage>
        <taxon>Bacteria</taxon>
        <taxon>Pseudomonadati</taxon>
        <taxon>Bacteroidota</taxon>
        <taxon>Cytophagia</taxon>
        <taxon>Cytophagales</taxon>
        <taxon>Leadbetterellaceae</taxon>
        <taxon>Arcticibacterium</taxon>
    </lineage>
</organism>
<accession>A0A2Z4G9H4</accession>
<protein>
    <submittedName>
        <fullName evidence="4">Molecular chaperone Skp</fullName>
    </submittedName>
</protein>
<dbReference type="SUPFAM" id="SSF111384">
    <property type="entry name" value="OmpH-like"/>
    <property type="match status" value="1"/>
</dbReference>
<gene>
    <name evidence="4" type="ORF">DJ013_05960</name>
</gene>
<name>A0A2Z4G9H4_9BACT</name>
<dbReference type="GO" id="GO:0050821">
    <property type="term" value="P:protein stabilization"/>
    <property type="evidence" value="ECO:0007669"/>
    <property type="project" value="TreeGrafter"/>
</dbReference>
<evidence type="ECO:0000256" key="3">
    <source>
        <dbReference type="SAM" id="MobiDB-lite"/>
    </source>
</evidence>
<proteinExistence type="inferred from homology"/>
<evidence type="ECO:0000256" key="2">
    <source>
        <dbReference type="ARBA" id="ARBA00022729"/>
    </source>
</evidence>